<proteinExistence type="predicted"/>
<name>A0A9W8J8A2_9AGAR</name>
<evidence type="ECO:0000313" key="3">
    <source>
        <dbReference type="Proteomes" id="UP001140091"/>
    </source>
</evidence>
<gene>
    <name evidence="2" type="ORF">H1R20_g10836</name>
</gene>
<accession>A0A9W8J8A2</accession>
<feature type="compositionally biased region" description="Polar residues" evidence="1">
    <location>
        <begin position="159"/>
        <end position="172"/>
    </location>
</feature>
<reference evidence="2" key="1">
    <citation type="submission" date="2022-06" db="EMBL/GenBank/DDBJ databases">
        <title>Genome Sequence of Candolleomyces eurysporus.</title>
        <authorList>
            <person name="Buettner E."/>
        </authorList>
    </citation>
    <scope>NUCLEOTIDE SEQUENCE</scope>
    <source>
        <strain evidence="2">VTCC 930004</strain>
    </source>
</reference>
<sequence length="172" mass="19207">MNDLEERDPNFFHGVAKFLGGIAHPIVKGVGSAVMGALTGKRELELDSSDIDNRDFDIDELEERVPQGGWDKFNQVASAVPRRPVTVNLASGTPSGSSKKRSLELDDPELYERELDLFNEVPVLGARTSDGFPELDVRQRRRLSGLSEELKRRVRMRPTRSQVTDQGPQSAY</sequence>
<evidence type="ECO:0000256" key="1">
    <source>
        <dbReference type="SAM" id="MobiDB-lite"/>
    </source>
</evidence>
<protein>
    <submittedName>
        <fullName evidence="2">Uncharacterized protein</fullName>
    </submittedName>
</protein>
<feature type="region of interest" description="Disordered" evidence="1">
    <location>
        <begin position="149"/>
        <end position="172"/>
    </location>
</feature>
<organism evidence="2 3">
    <name type="scientific">Candolleomyces eurysporus</name>
    <dbReference type="NCBI Taxonomy" id="2828524"/>
    <lineage>
        <taxon>Eukaryota</taxon>
        <taxon>Fungi</taxon>
        <taxon>Dikarya</taxon>
        <taxon>Basidiomycota</taxon>
        <taxon>Agaricomycotina</taxon>
        <taxon>Agaricomycetes</taxon>
        <taxon>Agaricomycetidae</taxon>
        <taxon>Agaricales</taxon>
        <taxon>Agaricineae</taxon>
        <taxon>Psathyrellaceae</taxon>
        <taxon>Candolleomyces</taxon>
    </lineage>
</organism>
<dbReference type="EMBL" id="JANBPK010001072">
    <property type="protein sequence ID" value="KAJ2926245.1"/>
    <property type="molecule type" value="Genomic_DNA"/>
</dbReference>
<comment type="caution">
    <text evidence="2">The sequence shown here is derived from an EMBL/GenBank/DDBJ whole genome shotgun (WGS) entry which is preliminary data.</text>
</comment>
<feature type="non-terminal residue" evidence="2">
    <location>
        <position position="1"/>
    </location>
</feature>
<dbReference type="AlphaFoldDB" id="A0A9W8J8A2"/>
<keyword evidence="3" id="KW-1185">Reference proteome</keyword>
<dbReference type="Proteomes" id="UP001140091">
    <property type="component" value="Unassembled WGS sequence"/>
</dbReference>
<evidence type="ECO:0000313" key="2">
    <source>
        <dbReference type="EMBL" id="KAJ2926245.1"/>
    </source>
</evidence>